<reference evidence="1 2" key="1">
    <citation type="submission" date="2016-07" db="EMBL/GenBank/DDBJ databases">
        <title>Pervasive Adenine N6-methylation of Active Genes in Fungi.</title>
        <authorList>
            <consortium name="DOE Joint Genome Institute"/>
            <person name="Mondo S.J."/>
            <person name="Dannebaum R.O."/>
            <person name="Kuo R.C."/>
            <person name="Labutti K."/>
            <person name="Haridas S."/>
            <person name="Kuo A."/>
            <person name="Salamov A."/>
            <person name="Ahrendt S.R."/>
            <person name="Lipzen A."/>
            <person name="Sullivan W."/>
            <person name="Andreopoulos W.B."/>
            <person name="Clum A."/>
            <person name="Lindquist E."/>
            <person name="Daum C."/>
            <person name="Ramamoorthy G.K."/>
            <person name="Gryganskyi A."/>
            <person name="Culley D."/>
            <person name="Magnuson J.K."/>
            <person name="James T.Y."/>
            <person name="O'Malley M.A."/>
            <person name="Stajich J.E."/>
            <person name="Spatafora J.W."/>
            <person name="Visel A."/>
            <person name="Grigoriev I.V."/>
        </authorList>
    </citation>
    <scope>NUCLEOTIDE SEQUENCE [LARGE SCALE GENOMIC DNA]</scope>
    <source>
        <strain evidence="1 2">NRRL 3116</strain>
    </source>
</reference>
<organism evidence="1 2">
    <name type="scientific">Lobosporangium transversale</name>
    <dbReference type="NCBI Taxonomy" id="64571"/>
    <lineage>
        <taxon>Eukaryota</taxon>
        <taxon>Fungi</taxon>
        <taxon>Fungi incertae sedis</taxon>
        <taxon>Mucoromycota</taxon>
        <taxon>Mortierellomycotina</taxon>
        <taxon>Mortierellomycetes</taxon>
        <taxon>Mortierellales</taxon>
        <taxon>Mortierellaceae</taxon>
        <taxon>Lobosporangium</taxon>
    </lineage>
</organism>
<dbReference type="Proteomes" id="UP000193648">
    <property type="component" value="Unassembled WGS sequence"/>
</dbReference>
<dbReference type="GeneID" id="33565525"/>
<comment type="caution">
    <text evidence="1">The sequence shown here is derived from an EMBL/GenBank/DDBJ whole genome shotgun (WGS) entry which is preliminary data.</text>
</comment>
<dbReference type="EMBL" id="MCFF01000012">
    <property type="protein sequence ID" value="ORZ20969.1"/>
    <property type="molecule type" value="Genomic_DNA"/>
</dbReference>
<evidence type="ECO:0000313" key="1">
    <source>
        <dbReference type="EMBL" id="ORZ20969.1"/>
    </source>
</evidence>
<name>A0A1Y2GS35_9FUNG</name>
<protein>
    <submittedName>
        <fullName evidence="1">Uncharacterized protein</fullName>
    </submittedName>
</protein>
<dbReference type="InParanoid" id="A0A1Y2GS35"/>
<proteinExistence type="predicted"/>
<dbReference type="AlphaFoldDB" id="A0A1Y2GS35"/>
<evidence type="ECO:0000313" key="2">
    <source>
        <dbReference type="Proteomes" id="UP000193648"/>
    </source>
</evidence>
<sequence length="64" mass="6659">MPDLDTTSVLSDDLTVSDLGFKLLGATAPEATPPNPVDLATIGSDHGSLLLTPTVLQKIMIINL</sequence>
<accession>A0A1Y2GS35</accession>
<keyword evidence="2" id="KW-1185">Reference proteome</keyword>
<gene>
    <name evidence="1" type="ORF">BCR41DRAFT_350762</name>
</gene>
<dbReference type="RefSeq" id="XP_021882878.1">
    <property type="nucleotide sequence ID" value="XM_022023681.1"/>
</dbReference>